<proteinExistence type="inferred from homology"/>
<gene>
    <name evidence="25" type="ORF">RchiOBHm_Chr3g0462261</name>
</gene>
<dbReference type="SMR" id="A0A2P6R8X3"/>
<keyword evidence="12 21" id="KW-0547">Nucleotide-binding</keyword>
<dbReference type="GO" id="GO:0030246">
    <property type="term" value="F:carbohydrate binding"/>
    <property type="evidence" value="ECO:0007669"/>
    <property type="project" value="UniProtKB-KW"/>
</dbReference>
<comment type="caution">
    <text evidence="25">The sequence shown here is derived from an EMBL/GenBank/DDBJ whole genome shotgun (WGS) entry which is preliminary data.</text>
</comment>
<evidence type="ECO:0000256" key="3">
    <source>
        <dbReference type="ARBA" id="ARBA00008536"/>
    </source>
</evidence>
<keyword evidence="13" id="KW-0418">Kinase</keyword>
<dbReference type="GO" id="GO:0005886">
    <property type="term" value="C:plasma membrane"/>
    <property type="evidence" value="ECO:0007669"/>
    <property type="project" value="UniProtKB-SubCell"/>
</dbReference>
<evidence type="ECO:0000256" key="21">
    <source>
        <dbReference type="PROSITE-ProRule" id="PRU10141"/>
    </source>
</evidence>
<comment type="similarity">
    <text evidence="2">Belongs to the leguminous lectin family.</text>
</comment>
<dbReference type="CDD" id="cd14066">
    <property type="entry name" value="STKc_IRAK"/>
    <property type="match status" value="1"/>
</dbReference>
<feature type="signal peptide" evidence="23">
    <location>
        <begin position="1"/>
        <end position="21"/>
    </location>
</feature>
<feature type="domain" description="Protein kinase" evidence="24">
    <location>
        <begin position="348"/>
        <end position="623"/>
    </location>
</feature>
<evidence type="ECO:0000256" key="15">
    <source>
        <dbReference type="ARBA" id="ARBA00022989"/>
    </source>
</evidence>
<dbReference type="FunFam" id="2.60.120.200:FF:000096">
    <property type="entry name" value="L-type lectin-domain containing receptor kinase V.9"/>
    <property type="match status" value="1"/>
</dbReference>
<dbReference type="InterPro" id="IPR008271">
    <property type="entry name" value="Ser/Thr_kinase_AS"/>
</dbReference>
<evidence type="ECO:0000256" key="6">
    <source>
        <dbReference type="ARBA" id="ARBA00022475"/>
    </source>
</evidence>
<dbReference type="InterPro" id="IPR001220">
    <property type="entry name" value="Legume_lectin_dom"/>
</dbReference>
<evidence type="ECO:0000256" key="14">
    <source>
        <dbReference type="ARBA" id="ARBA00022840"/>
    </source>
</evidence>
<evidence type="ECO:0000256" key="5">
    <source>
        <dbReference type="ARBA" id="ARBA00012513"/>
    </source>
</evidence>
<keyword evidence="16 22" id="KW-0472">Membrane</keyword>
<comment type="catalytic activity">
    <reaction evidence="20">
        <text>L-seryl-[protein] + ATP = O-phospho-L-seryl-[protein] + ADP + H(+)</text>
        <dbReference type="Rhea" id="RHEA:17989"/>
        <dbReference type="Rhea" id="RHEA-COMP:9863"/>
        <dbReference type="Rhea" id="RHEA-COMP:11604"/>
        <dbReference type="ChEBI" id="CHEBI:15378"/>
        <dbReference type="ChEBI" id="CHEBI:29999"/>
        <dbReference type="ChEBI" id="CHEBI:30616"/>
        <dbReference type="ChEBI" id="CHEBI:83421"/>
        <dbReference type="ChEBI" id="CHEBI:456216"/>
        <dbReference type="EC" id="2.7.11.1"/>
    </reaction>
</comment>
<dbReference type="InterPro" id="IPR013320">
    <property type="entry name" value="ConA-like_dom_sf"/>
</dbReference>
<dbReference type="FunFam" id="1.10.510.10:FF:000108">
    <property type="entry name" value="L-type lectin-domain containing receptor kinase S.4"/>
    <property type="match status" value="1"/>
</dbReference>
<dbReference type="InterPro" id="IPR019825">
    <property type="entry name" value="Lectin_legB_Mn/Ca_BS"/>
</dbReference>
<comment type="catalytic activity">
    <reaction evidence="19">
        <text>L-threonyl-[protein] + ATP = O-phospho-L-threonyl-[protein] + ADP + H(+)</text>
        <dbReference type="Rhea" id="RHEA:46608"/>
        <dbReference type="Rhea" id="RHEA-COMP:11060"/>
        <dbReference type="Rhea" id="RHEA-COMP:11605"/>
        <dbReference type="ChEBI" id="CHEBI:15378"/>
        <dbReference type="ChEBI" id="CHEBI:30013"/>
        <dbReference type="ChEBI" id="CHEBI:30616"/>
        <dbReference type="ChEBI" id="CHEBI:61977"/>
        <dbReference type="ChEBI" id="CHEBI:456216"/>
        <dbReference type="EC" id="2.7.11.1"/>
    </reaction>
</comment>
<keyword evidence="18" id="KW-0325">Glycoprotein</keyword>
<evidence type="ECO:0000256" key="22">
    <source>
        <dbReference type="SAM" id="Phobius"/>
    </source>
</evidence>
<dbReference type="PROSITE" id="PS00307">
    <property type="entry name" value="LECTIN_LEGUME_BETA"/>
    <property type="match status" value="1"/>
</dbReference>
<feature type="transmembrane region" description="Helical" evidence="22">
    <location>
        <begin position="294"/>
        <end position="316"/>
    </location>
</feature>
<dbReference type="PROSITE" id="PS50011">
    <property type="entry name" value="PROTEIN_KINASE_DOM"/>
    <property type="match status" value="1"/>
</dbReference>
<keyword evidence="14 21" id="KW-0067">ATP-binding</keyword>
<dbReference type="Proteomes" id="UP000238479">
    <property type="component" value="Chromosome 3"/>
</dbReference>
<evidence type="ECO:0000256" key="20">
    <source>
        <dbReference type="ARBA" id="ARBA00048679"/>
    </source>
</evidence>
<dbReference type="EC" id="2.7.11.1" evidence="5"/>
<comment type="similarity">
    <text evidence="3">In the N-terminal section; belongs to the leguminous lectin family.</text>
</comment>
<dbReference type="GO" id="GO:0005524">
    <property type="term" value="F:ATP binding"/>
    <property type="evidence" value="ECO:0007669"/>
    <property type="project" value="UniProtKB-UniRule"/>
</dbReference>
<sequence>MALAISLAFLLLFHICSLSQGENFLFNGFNGSDGNLELVGASIVKPSGMIRLTNKTRGVIGHAFYKKPITMKNSSSFPNASSFSTEIVFAIVSPSSGSGGFGLAFTLSPSPSFPGAEANHYFGIFNSSNDNKSSNHILAVEFDTVNGYNESWNSDGNHVGIDINSVYSVASEPAAYYTTGSHKEEVKMESGDLIHAWIDYDGEAQLLNVTVSPINKRKPTKPLLSYGIDLSSVLQETMYAGFSASTGDNQSSSHYIIAWSFAVNGIARRINLTDLPIPPKEKSSSSSYSPPVKALIVALSVLVFLLLAILLLFTLYRRLMPSETMEDWEIDCPHRFRYKDLQAATKGFKDSNVIGAGGFGEVYKGILPSTGCGIAVKKITRNGIQGMREFAAEIESLGRLRHKNLVNLQGWCKKKNDLLIVYDYIPNGSLDTLIFHPKDNFMLSWQQRFNILKGIASGLLYLHEEWEQVVIHRDVKSSNVLIDEDLNARLSDFGLARLYDHGEISRTTGVVGTIGYIAPELARTGKASAASDVFGYGILLLEVASGKRPIGSGHSDQFILVDWVIENHEAGRILDTVDPKLGHYVVKEMELVLELGLLCSHFKPEARPTMRQVVRYLNGDEPLPHVDNLIESESFCEMNSRFMQVISSDSIISYRSSSYGGISSSSMASGR</sequence>
<keyword evidence="6" id="KW-1003">Cell membrane</keyword>
<dbReference type="FunFam" id="3.30.200.20:FF:000178">
    <property type="entry name" value="serine/threonine-protein kinase PBS1-like"/>
    <property type="match status" value="1"/>
</dbReference>
<comment type="similarity">
    <text evidence="4">In the C-terminal section; belongs to the protein kinase superfamily. Ser/Thr protein kinase family.</text>
</comment>
<keyword evidence="26" id="KW-1185">Reference proteome</keyword>
<evidence type="ECO:0000256" key="13">
    <source>
        <dbReference type="ARBA" id="ARBA00022777"/>
    </source>
</evidence>
<evidence type="ECO:0000259" key="24">
    <source>
        <dbReference type="PROSITE" id="PS50011"/>
    </source>
</evidence>
<dbReference type="SUPFAM" id="SSF49899">
    <property type="entry name" value="Concanavalin A-like lectins/glucanases"/>
    <property type="match status" value="1"/>
</dbReference>
<evidence type="ECO:0000256" key="12">
    <source>
        <dbReference type="ARBA" id="ARBA00022741"/>
    </source>
</evidence>
<feature type="chain" id="PRO_5015175090" description="non-specific serine/threonine protein kinase" evidence="23">
    <location>
        <begin position="22"/>
        <end position="671"/>
    </location>
</feature>
<organism evidence="25 26">
    <name type="scientific">Rosa chinensis</name>
    <name type="common">China rose</name>
    <dbReference type="NCBI Taxonomy" id="74649"/>
    <lineage>
        <taxon>Eukaryota</taxon>
        <taxon>Viridiplantae</taxon>
        <taxon>Streptophyta</taxon>
        <taxon>Embryophyta</taxon>
        <taxon>Tracheophyta</taxon>
        <taxon>Spermatophyta</taxon>
        <taxon>Magnoliopsida</taxon>
        <taxon>eudicotyledons</taxon>
        <taxon>Gunneridae</taxon>
        <taxon>Pentapetalae</taxon>
        <taxon>rosids</taxon>
        <taxon>fabids</taxon>
        <taxon>Rosales</taxon>
        <taxon>Rosaceae</taxon>
        <taxon>Rosoideae</taxon>
        <taxon>Rosoideae incertae sedis</taxon>
        <taxon>Rosa</taxon>
    </lineage>
</organism>
<dbReference type="InterPro" id="IPR017441">
    <property type="entry name" value="Protein_kinase_ATP_BS"/>
</dbReference>
<dbReference type="Gene3D" id="2.60.120.200">
    <property type="match status" value="1"/>
</dbReference>
<evidence type="ECO:0000256" key="16">
    <source>
        <dbReference type="ARBA" id="ARBA00023136"/>
    </source>
</evidence>
<keyword evidence="11" id="KW-0430">Lectin</keyword>
<evidence type="ECO:0000256" key="2">
    <source>
        <dbReference type="ARBA" id="ARBA00007606"/>
    </source>
</evidence>
<evidence type="ECO:0000256" key="18">
    <source>
        <dbReference type="ARBA" id="ARBA00023180"/>
    </source>
</evidence>
<evidence type="ECO:0000256" key="10">
    <source>
        <dbReference type="ARBA" id="ARBA00022729"/>
    </source>
</evidence>
<keyword evidence="15 22" id="KW-1133">Transmembrane helix</keyword>
<dbReference type="SMART" id="SM00220">
    <property type="entry name" value="S_TKc"/>
    <property type="match status" value="1"/>
</dbReference>
<dbReference type="CDD" id="cd06899">
    <property type="entry name" value="lectin_legume_LecRK_Arcelin_ConA"/>
    <property type="match status" value="1"/>
</dbReference>
<dbReference type="Gene3D" id="1.10.510.10">
    <property type="entry name" value="Transferase(Phosphotransferase) domain 1"/>
    <property type="match status" value="1"/>
</dbReference>
<evidence type="ECO:0000256" key="11">
    <source>
        <dbReference type="ARBA" id="ARBA00022734"/>
    </source>
</evidence>
<evidence type="ECO:0000256" key="7">
    <source>
        <dbReference type="ARBA" id="ARBA00022527"/>
    </source>
</evidence>
<dbReference type="Gramene" id="PRQ42864">
    <property type="protein sequence ID" value="PRQ42864"/>
    <property type="gene ID" value="RchiOBHm_Chr3g0462261"/>
</dbReference>
<evidence type="ECO:0000256" key="19">
    <source>
        <dbReference type="ARBA" id="ARBA00047899"/>
    </source>
</evidence>
<evidence type="ECO:0000256" key="1">
    <source>
        <dbReference type="ARBA" id="ARBA00004251"/>
    </source>
</evidence>
<comment type="subcellular location">
    <subcellularLocation>
        <location evidence="1">Cell membrane</location>
        <topology evidence="1">Single-pass type I membrane protein</topology>
    </subcellularLocation>
</comment>
<dbReference type="AlphaFoldDB" id="A0A2P6R8X3"/>
<dbReference type="Pfam" id="PF00139">
    <property type="entry name" value="Lectin_legB"/>
    <property type="match status" value="1"/>
</dbReference>
<evidence type="ECO:0000256" key="8">
    <source>
        <dbReference type="ARBA" id="ARBA00022679"/>
    </source>
</evidence>
<dbReference type="Pfam" id="PF00069">
    <property type="entry name" value="Pkinase"/>
    <property type="match status" value="1"/>
</dbReference>
<dbReference type="InterPro" id="IPR011009">
    <property type="entry name" value="Kinase-like_dom_sf"/>
</dbReference>
<keyword evidence="7" id="KW-0723">Serine/threonine-protein kinase</keyword>
<evidence type="ECO:0000256" key="23">
    <source>
        <dbReference type="SAM" id="SignalP"/>
    </source>
</evidence>
<dbReference type="Gene3D" id="3.30.200.20">
    <property type="entry name" value="Phosphorylase Kinase, domain 1"/>
    <property type="match status" value="1"/>
</dbReference>
<dbReference type="PROSITE" id="PS00108">
    <property type="entry name" value="PROTEIN_KINASE_ST"/>
    <property type="match status" value="1"/>
</dbReference>
<evidence type="ECO:0000256" key="4">
    <source>
        <dbReference type="ARBA" id="ARBA00010217"/>
    </source>
</evidence>
<dbReference type="GO" id="GO:0004674">
    <property type="term" value="F:protein serine/threonine kinase activity"/>
    <property type="evidence" value="ECO:0007669"/>
    <property type="project" value="UniProtKB-KW"/>
</dbReference>
<protein>
    <recommendedName>
        <fullName evidence="5">non-specific serine/threonine protein kinase</fullName>
        <ecNumber evidence="5">2.7.11.1</ecNumber>
    </recommendedName>
</protein>
<dbReference type="PROSITE" id="PS00107">
    <property type="entry name" value="PROTEIN_KINASE_ATP"/>
    <property type="match status" value="1"/>
</dbReference>
<name>A0A2P6R8X3_ROSCH</name>
<evidence type="ECO:0000313" key="26">
    <source>
        <dbReference type="Proteomes" id="UP000238479"/>
    </source>
</evidence>
<dbReference type="InterPro" id="IPR000719">
    <property type="entry name" value="Prot_kinase_dom"/>
</dbReference>
<dbReference type="SUPFAM" id="SSF56112">
    <property type="entry name" value="Protein kinase-like (PK-like)"/>
    <property type="match status" value="1"/>
</dbReference>
<evidence type="ECO:0000256" key="9">
    <source>
        <dbReference type="ARBA" id="ARBA00022692"/>
    </source>
</evidence>
<keyword evidence="9 22" id="KW-0812">Transmembrane</keyword>
<dbReference type="PANTHER" id="PTHR27007">
    <property type="match status" value="1"/>
</dbReference>
<reference evidence="25 26" key="1">
    <citation type="journal article" date="2018" name="Nat. Genet.">
        <title>The Rosa genome provides new insights in the design of modern roses.</title>
        <authorList>
            <person name="Bendahmane M."/>
        </authorList>
    </citation>
    <scope>NUCLEOTIDE SEQUENCE [LARGE SCALE GENOMIC DNA]</scope>
    <source>
        <strain evidence="26">cv. Old Blush</strain>
    </source>
</reference>
<dbReference type="EMBL" id="PDCK01000041">
    <property type="protein sequence ID" value="PRQ42864.1"/>
    <property type="molecule type" value="Genomic_DNA"/>
</dbReference>
<evidence type="ECO:0000313" key="25">
    <source>
        <dbReference type="EMBL" id="PRQ42864.1"/>
    </source>
</evidence>
<accession>A0A2P6R8X3</accession>
<dbReference type="InterPro" id="IPR050528">
    <property type="entry name" value="L-type_Lectin-RKs"/>
</dbReference>
<dbReference type="OMA" id="EDWELEC"/>
<dbReference type="OrthoDB" id="543442at2759"/>
<feature type="binding site" evidence="21">
    <location>
        <position position="378"/>
    </location>
    <ligand>
        <name>ATP</name>
        <dbReference type="ChEBI" id="CHEBI:30616"/>
    </ligand>
</feature>
<keyword evidence="8 25" id="KW-0808">Transferase</keyword>
<keyword evidence="17" id="KW-0675">Receptor</keyword>
<evidence type="ECO:0000256" key="17">
    <source>
        <dbReference type="ARBA" id="ARBA00023170"/>
    </source>
</evidence>
<keyword evidence="10 23" id="KW-0732">Signal</keyword>